<dbReference type="PROSITE" id="PS50075">
    <property type="entry name" value="CARRIER"/>
    <property type="match status" value="1"/>
</dbReference>
<dbReference type="SUPFAM" id="SSF47336">
    <property type="entry name" value="ACP-like"/>
    <property type="match status" value="1"/>
</dbReference>
<dbReference type="Proteomes" id="UP000053024">
    <property type="component" value="Unassembled WGS sequence"/>
</dbReference>
<dbReference type="STRING" id="285568.AQJ66_21045"/>
<dbReference type="RefSeq" id="WP_061924437.1">
    <property type="nucleotide sequence ID" value="NZ_JBEYBH010000032.1"/>
</dbReference>
<evidence type="ECO:0000259" key="1">
    <source>
        <dbReference type="PROSITE" id="PS50075"/>
    </source>
</evidence>
<organism evidence="2 3">
    <name type="scientific">Streptomyces bungoensis</name>
    <dbReference type="NCBI Taxonomy" id="285568"/>
    <lineage>
        <taxon>Bacteria</taxon>
        <taxon>Bacillati</taxon>
        <taxon>Actinomycetota</taxon>
        <taxon>Actinomycetes</taxon>
        <taxon>Kitasatosporales</taxon>
        <taxon>Streptomycetaceae</taxon>
        <taxon>Streptomyces</taxon>
    </lineage>
</organism>
<name>A0A117RCB1_9ACTN</name>
<dbReference type="AlphaFoldDB" id="A0A117RCB1"/>
<dbReference type="InterPro" id="IPR036736">
    <property type="entry name" value="ACP-like_sf"/>
</dbReference>
<feature type="domain" description="Carrier" evidence="1">
    <location>
        <begin position="8"/>
        <end position="86"/>
    </location>
</feature>
<dbReference type="OrthoDB" id="9811033at2"/>
<reference evidence="2 3" key="1">
    <citation type="submission" date="2015-10" db="EMBL/GenBank/DDBJ databases">
        <title>Draft genome sequence of Streptomyces bungoensis DSM 41781, type strain for the species Streptomyces bungoensis.</title>
        <authorList>
            <person name="Ruckert C."/>
            <person name="Winkler A."/>
            <person name="Kalinowski J."/>
            <person name="Kampfer P."/>
            <person name="Glaeser S."/>
        </authorList>
    </citation>
    <scope>NUCLEOTIDE SEQUENCE [LARGE SCALE GENOMIC DNA]</scope>
    <source>
        <strain evidence="2 3">DSM 41781</strain>
    </source>
</reference>
<sequence length="90" mass="9153">MPPEATAAAREAAELTVVDALAQLLDADEDALGPGTALAAIEDWDSVNALRVLVHLERTLGAPLDYERFAAAETVGDIAAVVAAVSGTAP</sequence>
<gene>
    <name evidence="2" type="ORF">AQJ66_21045</name>
</gene>
<dbReference type="EMBL" id="LMWX01000034">
    <property type="protein sequence ID" value="KUN82798.1"/>
    <property type="molecule type" value="Genomic_DNA"/>
</dbReference>
<protein>
    <recommendedName>
        <fullName evidence="1">Carrier domain-containing protein</fullName>
    </recommendedName>
</protein>
<proteinExistence type="predicted"/>
<accession>A0A117RCB1</accession>
<comment type="caution">
    <text evidence="2">The sequence shown here is derived from an EMBL/GenBank/DDBJ whole genome shotgun (WGS) entry which is preliminary data.</text>
</comment>
<keyword evidence="3" id="KW-1185">Reference proteome</keyword>
<dbReference type="Gene3D" id="1.10.1200.10">
    <property type="entry name" value="ACP-like"/>
    <property type="match status" value="1"/>
</dbReference>
<dbReference type="Pfam" id="PF00550">
    <property type="entry name" value="PP-binding"/>
    <property type="match status" value="1"/>
</dbReference>
<evidence type="ECO:0000313" key="3">
    <source>
        <dbReference type="Proteomes" id="UP000053024"/>
    </source>
</evidence>
<evidence type="ECO:0000313" key="2">
    <source>
        <dbReference type="EMBL" id="KUN82798.1"/>
    </source>
</evidence>
<dbReference type="InterPro" id="IPR009081">
    <property type="entry name" value="PP-bd_ACP"/>
</dbReference>